<dbReference type="Proteomes" id="UP000249464">
    <property type="component" value="Unassembled WGS sequence"/>
</dbReference>
<keyword evidence="3" id="KW-1185">Reference proteome</keyword>
<protein>
    <submittedName>
        <fullName evidence="2">BQ5605_C021g09315 protein</fullName>
    </submittedName>
</protein>
<reference evidence="2 3" key="1">
    <citation type="submission" date="2016-11" db="EMBL/GenBank/DDBJ databases">
        <authorList>
            <person name="Jaros S."/>
            <person name="Januszkiewicz K."/>
            <person name="Wedrychowicz H."/>
        </authorList>
    </citation>
    <scope>NUCLEOTIDE SEQUENCE [LARGE SCALE GENOMIC DNA]</scope>
</reference>
<evidence type="ECO:0000313" key="2">
    <source>
        <dbReference type="EMBL" id="SGZ20950.1"/>
    </source>
</evidence>
<dbReference type="STRING" id="796604.A0A2X0PKV5"/>
<dbReference type="AlphaFoldDB" id="A0A2X0PKV5"/>
<feature type="compositionally biased region" description="Basic and acidic residues" evidence="1">
    <location>
        <begin position="94"/>
        <end position="106"/>
    </location>
</feature>
<sequence>MADASTRRSAVGTTSSSDATTGTRRASLRASTMSNSSTSASEKCSKQDGPDLRPTKPDSIRAHHLHSVKSGPATKSSGTGSSFKGSSKRKRVKHGDDPTKTSSERTKSRREAKRDTAGGQRPRSPDQETSGAASSSACAFTSGKAHSGGGRHAHIGEKFQPGDGQRDYELSKPLLTPFTDIEQMLMALGTMSRAAEPEPWRDDENCLHFDDQPTFLPTLCPEEILRQGSFCGGYFRPIKSKKSGRSYKNDWKDLPAEWYAGLDLGTHLTHPDPPIPSLNRWKTKVGQTYEAWEDQGWIEPEHDCRGWFQWYCRFFRGRRCADDDRQIGRWERLAGEKGGRWRRIYYGKYHKAGASEPSFRCEILDNHTLNYITVLSSADEIEPAEETISKGIRQTLNHWAYEPSTDHLMRYLEEKGEDVANNEGDLAQ</sequence>
<feature type="compositionally biased region" description="Low complexity" evidence="1">
    <location>
        <begin position="9"/>
        <end position="41"/>
    </location>
</feature>
<organism evidence="2 3">
    <name type="scientific">Microbotryum silenes-dioicae</name>
    <dbReference type="NCBI Taxonomy" id="796604"/>
    <lineage>
        <taxon>Eukaryota</taxon>
        <taxon>Fungi</taxon>
        <taxon>Dikarya</taxon>
        <taxon>Basidiomycota</taxon>
        <taxon>Pucciniomycotina</taxon>
        <taxon>Microbotryomycetes</taxon>
        <taxon>Microbotryales</taxon>
        <taxon>Microbotryaceae</taxon>
        <taxon>Microbotryum</taxon>
    </lineage>
</organism>
<feature type="region of interest" description="Disordered" evidence="1">
    <location>
        <begin position="1"/>
        <end position="170"/>
    </location>
</feature>
<evidence type="ECO:0000256" key="1">
    <source>
        <dbReference type="SAM" id="MobiDB-lite"/>
    </source>
</evidence>
<dbReference type="PANTHER" id="PTHR37948">
    <property type="entry name" value="ZGC:113208"/>
    <property type="match status" value="1"/>
</dbReference>
<feature type="compositionally biased region" description="Basic and acidic residues" evidence="1">
    <location>
        <begin position="43"/>
        <end position="61"/>
    </location>
</feature>
<name>A0A2X0PKV5_9BASI</name>
<dbReference type="EMBL" id="FQNC01000083">
    <property type="protein sequence ID" value="SGZ20950.1"/>
    <property type="molecule type" value="Genomic_DNA"/>
</dbReference>
<proteinExistence type="predicted"/>
<accession>A0A2X0PKV5</accession>
<dbReference type="PANTHER" id="PTHR37948:SF1">
    <property type="entry name" value="BLL5189 PROTEIN"/>
    <property type="match status" value="1"/>
</dbReference>
<gene>
    <name evidence="2" type="primary">BQ5605_C021g09315</name>
    <name evidence="2" type="ORF">BQ5605_C021G09315</name>
</gene>
<feature type="compositionally biased region" description="Polar residues" evidence="1">
    <location>
        <begin position="127"/>
        <end position="139"/>
    </location>
</feature>
<feature type="compositionally biased region" description="Low complexity" evidence="1">
    <location>
        <begin position="74"/>
        <end position="85"/>
    </location>
</feature>
<evidence type="ECO:0000313" key="3">
    <source>
        <dbReference type="Proteomes" id="UP000249464"/>
    </source>
</evidence>